<feature type="domain" description="Immunity protein 40" evidence="1">
    <location>
        <begin position="24"/>
        <end position="108"/>
    </location>
</feature>
<dbReference type="Pfam" id="PF15569">
    <property type="entry name" value="Imm40"/>
    <property type="match status" value="1"/>
</dbReference>
<reference evidence="2" key="1">
    <citation type="submission" date="2020-08" db="EMBL/GenBank/DDBJ databases">
        <title>Genome public.</title>
        <authorList>
            <person name="Liu C."/>
            <person name="Sun Q."/>
        </authorList>
    </citation>
    <scope>NUCLEOTIDE SEQUENCE</scope>
    <source>
        <strain evidence="2">N12</strain>
    </source>
</reference>
<gene>
    <name evidence="2" type="ORF">H8744_06025</name>
</gene>
<dbReference type="Proteomes" id="UP000651085">
    <property type="component" value="Unassembled WGS sequence"/>
</dbReference>
<accession>A0A926IPJ8</accession>
<protein>
    <recommendedName>
        <fullName evidence="1">Immunity protein 40 domain-containing protein</fullName>
    </recommendedName>
</protein>
<sequence length="126" mass="14463">MKSLLSYLDFPLEDGKPLSEINPGSDDIALTIKDVLHVLNILNKNQVAILGGEIFSEKENGKLVYAYQFWGDGQEFHCLDWYCDKTDYETQEDYVKRSYDIAKDSIKIANDVAKRLGKRCYVAIYI</sequence>
<evidence type="ECO:0000259" key="1">
    <source>
        <dbReference type="Pfam" id="PF15569"/>
    </source>
</evidence>
<dbReference type="RefSeq" id="WP_262433988.1">
    <property type="nucleotide sequence ID" value="NZ_JACRTF010000001.1"/>
</dbReference>
<proteinExistence type="predicted"/>
<dbReference type="AlphaFoldDB" id="A0A926IPJ8"/>
<dbReference type="InterPro" id="IPR029080">
    <property type="entry name" value="Imm40"/>
</dbReference>
<evidence type="ECO:0000313" key="2">
    <source>
        <dbReference type="EMBL" id="MBC8592816.1"/>
    </source>
</evidence>
<keyword evidence="3" id="KW-1185">Reference proteome</keyword>
<comment type="caution">
    <text evidence="2">The sequence shown here is derived from an EMBL/GenBank/DDBJ whole genome shotgun (WGS) entry which is preliminary data.</text>
</comment>
<organism evidence="2 3">
    <name type="scientific">Jilunia laotingensis</name>
    <dbReference type="NCBI Taxonomy" id="2763675"/>
    <lineage>
        <taxon>Bacteria</taxon>
        <taxon>Pseudomonadati</taxon>
        <taxon>Bacteroidota</taxon>
        <taxon>Bacteroidia</taxon>
        <taxon>Bacteroidales</taxon>
        <taxon>Bacteroidaceae</taxon>
        <taxon>Jilunia</taxon>
    </lineage>
</organism>
<name>A0A926IPJ8_9BACT</name>
<dbReference type="EMBL" id="JACRTF010000001">
    <property type="protein sequence ID" value="MBC8592816.1"/>
    <property type="molecule type" value="Genomic_DNA"/>
</dbReference>
<evidence type="ECO:0000313" key="3">
    <source>
        <dbReference type="Proteomes" id="UP000651085"/>
    </source>
</evidence>